<organism evidence="4 5">
    <name type="scientific">Elliptochloris bilobata</name>
    <dbReference type="NCBI Taxonomy" id="381761"/>
    <lineage>
        <taxon>Eukaryota</taxon>
        <taxon>Viridiplantae</taxon>
        <taxon>Chlorophyta</taxon>
        <taxon>core chlorophytes</taxon>
        <taxon>Trebouxiophyceae</taxon>
        <taxon>Trebouxiophyceae incertae sedis</taxon>
        <taxon>Elliptochloris clade</taxon>
        <taxon>Elliptochloris</taxon>
    </lineage>
</organism>
<feature type="compositionally biased region" description="Low complexity" evidence="2">
    <location>
        <begin position="439"/>
        <end position="449"/>
    </location>
</feature>
<keyword evidence="5" id="KW-1185">Reference proteome</keyword>
<dbReference type="PROSITE" id="PS51840">
    <property type="entry name" value="C2_NT"/>
    <property type="match status" value="1"/>
</dbReference>
<comment type="caution">
    <text evidence="4">The sequence shown here is derived from an EMBL/GenBank/DDBJ whole genome shotgun (WGS) entry which is preliminary data.</text>
</comment>
<evidence type="ECO:0000256" key="2">
    <source>
        <dbReference type="SAM" id="MobiDB-lite"/>
    </source>
</evidence>
<proteinExistence type="predicted"/>
<dbReference type="Proteomes" id="UP001445335">
    <property type="component" value="Unassembled WGS sequence"/>
</dbReference>
<gene>
    <name evidence="4" type="ORF">WJX81_000003</name>
</gene>
<dbReference type="EMBL" id="JALJOU010000005">
    <property type="protein sequence ID" value="KAK9843626.1"/>
    <property type="molecule type" value="Genomic_DNA"/>
</dbReference>
<feature type="region of interest" description="Disordered" evidence="2">
    <location>
        <begin position="439"/>
        <end position="461"/>
    </location>
</feature>
<feature type="domain" description="C2 NT-type" evidence="3">
    <location>
        <begin position="109"/>
        <end position="245"/>
    </location>
</feature>
<sequence>MVQGFGEALLAIVVEAYTASAEGSDTSASHAAMAMHVALKQLARRTDAAELLSKASSLLMWRALEKGVLHVDMRDMSFGGDPMREAEERLLRRQLRFMWLLAADRAATMSGAGRQPHRFQLELMPLAVGGLPLSVDQVSILWQRGAKLQFSDPSPVYGGRAEWAGQVLKQTATMYRDGACFVAKPYTLKVQAAGDVRGRTATVARCTADLARLCACSPAGSHTELRLRLKPAGQLVVKVTVTWLANCPPEDDALTEMSRLSLGPSLPSSAGDDPVSARAAAILHDLDQDLTGFDDGATLKALHGRGGSSPRPPRSLMRATASHPEPDPNPNHSVDPPPFPSCMSSPPDFAGARRPAMRSTEAPSPSRRARGRPRAALQGNFEGFCVQPLDEHDMTTPTIQRPLRSTSGQVTDAGWANGPPGPHHRRVVSDSACLAAGAHAAAGKAHPQSAPAPPGSPASPEDYERMVQECYETLATSESEDEGALASVRRWFSGRKRPQSAPGSAMSAASGARHSTEAMAASVAALDAVNRESDIEALRECCKAALRATDAERLARGQAERRASRLAHEAEALRRAKGNLAARLEQAEAHLMALLRGREGSISEVVSVKLALAQAEYERLRVQGELNQERAKTRLVQARLTSTEAAYHEALNCRRPQALPQGPSEGPYPPSWGPARDTMAQQSLAVRHLSNALSA</sequence>
<dbReference type="InterPro" id="IPR019448">
    <property type="entry name" value="NT-C2"/>
</dbReference>
<evidence type="ECO:0000313" key="4">
    <source>
        <dbReference type="EMBL" id="KAK9843626.1"/>
    </source>
</evidence>
<evidence type="ECO:0000259" key="3">
    <source>
        <dbReference type="PROSITE" id="PS51840"/>
    </source>
</evidence>
<protein>
    <recommendedName>
        <fullName evidence="3">C2 NT-type domain-containing protein</fullName>
    </recommendedName>
</protein>
<feature type="coiled-coil region" evidence="1">
    <location>
        <begin position="556"/>
        <end position="632"/>
    </location>
</feature>
<reference evidence="4 5" key="1">
    <citation type="journal article" date="2024" name="Nat. Commun.">
        <title>Phylogenomics reveals the evolutionary origins of lichenization in chlorophyte algae.</title>
        <authorList>
            <person name="Puginier C."/>
            <person name="Libourel C."/>
            <person name="Otte J."/>
            <person name="Skaloud P."/>
            <person name="Haon M."/>
            <person name="Grisel S."/>
            <person name="Petersen M."/>
            <person name="Berrin J.G."/>
            <person name="Delaux P.M."/>
            <person name="Dal Grande F."/>
            <person name="Keller J."/>
        </authorList>
    </citation>
    <scope>NUCLEOTIDE SEQUENCE [LARGE SCALE GENOMIC DNA]</scope>
    <source>
        <strain evidence="4 5">SAG 245.80</strain>
    </source>
</reference>
<keyword evidence="1" id="KW-0175">Coiled coil</keyword>
<evidence type="ECO:0000256" key="1">
    <source>
        <dbReference type="SAM" id="Coils"/>
    </source>
</evidence>
<dbReference type="AlphaFoldDB" id="A0AAW1SDF8"/>
<name>A0AAW1SDF8_9CHLO</name>
<feature type="region of interest" description="Disordered" evidence="2">
    <location>
        <begin position="654"/>
        <end position="676"/>
    </location>
</feature>
<evidence type="ECO:0000313" key="5">
    <source>
        <dbReference type="Proteomes" id="UP001445335"/>
    </source>
</evidence>
<feature type="region of interest" description="Disordered" evidence="2">
    <location>
        <begin position="297"/>
        <end position="378"/>
    </location>
</feature>
<accession>A0AAW1SDF8</accession>